<keyword evidence="1" id="KW-0863">Zinc-finger</keyword>
<organism evidence="3 4">
    <name type="scientific">Gossypium arboreum</name>
    <name type="common">Tree cotton</name>
    <name type="synonym">Gossypium nanking</name>
    <dbReference type="NCBI Taxonomy" id="29729"/>
    <lineage>
        <taxon>Eukaryota</taxon>
        <taxon>Viridiplantae</taxon>
        <taxon>Streptophyta</taxon>
        <taxon>Embryophyta</taxon>
        <taxon>Tracheophyta</taxon>
        <taxon>Spermatophyta</taxon>
        <taxon>Magnoliopsida</taxon>
        <taxon>eudicotyledons</taxon>
        <taxon>Gunneridae</taxon>
        <taxon>Pentapetalae</taxon>
        <taxon>rosids</taxon>
        <taxon>malvids</taxon>
        <taxon>Malvales</taxon>
        <taxon>Malvaceae</taxon>
        <taxon>Malvoideae</taxon>
        <taxon>Gossypium</taxon>
    </lineage>
</organism>
<keyword evidence="4" id="KW-1185">Reference proteome</keyword>
<keyword evidence="1" id="KW-0479">Metal-binding</keyword>
<accession>A0ABR0NZ11</accession>
<dbReference type="PROSITE" id="PS50158">
    <property type="entry name" value="ZF_CCHC"/>
    <property type="match status" value="1"/>
</dbReference>
<proteinExistence type="predicted"/>
<dbReference type="Proteomes" id="UP001358586">
    <property type="component" value="Chromosome 8"/>
</dbReference>
<name>A0ABR0NZ11_GOSAR</name>
<reference evidence="3 4" key="1">
    <citation type="submission" date="2023-03" db="EMBL/GenBank/DDBJ databases">
        <title>WGS of Gossypium arboreum.</title>
        <authorList>
            <person name="Yu D."/>
        </authorList>
    </citation>
    <scope>NUCLEOTIDE SEQUENCE [LARGE SCALE GENOMIC DNA]</scope>
    <source>
        <tissue evidence="3">Leaf</tissue>
    </source>
</reference>
<feature type="domain" description="CCHC-type" evidence="2">
    <location>
        <begin position="85"/>
        <end position="100"/>
    </location>
</feature>
<keyword evidence="1" id="KW-0862">Zinc</keyword>
<evidence type="ECO:0000256" key="1">
    <source>
        <dbReference type="PROSITE-ProRule" id="PRU00047"/>
    </source>
</evidence>
<evidence type="ECO:0000259" key="2">
    <source>
        <dbReference type="PROSITE" id="PS50158"/>
    </source>
</evidence>
<dbReference type="EMBL" id="JARKNE010000008">
    <property type="protein sequence ID" value="KAK5811488.1"/>
    <property type="molecule type" value="Genomic_DNA"/>
</dbReference>
<evidence type="ECO:0000313" key="4">
    <source>
        <dbReference type="Proteomes" id="UP001358586"/>
    </source>
</evidence>
<dbReference type="SUPFAM" id="SSF57756">
    <property type="entry name" value="Retrovirus zinc finger-like domains"/>
    <property type="match status" value="1"/>
</dbReference>
<gene>
    <name evidence="3" type="ORF">PVK06_026825</name>
</gene>
<comment type="caution">
    <text evidence="3">The sequence shown here is derived from an EMBL/GenBank/DDBJ whole genome shotgun (WGS) entry which is preliminary data.</text>
</comment>
<sequence>MELTVVIKLLGQSIGYNTLHNHIFNLWKPISQFHFIDIENGPSEVYVSLANGGGYLGLIGKPLVSQVLVDGAVQRVEYEALPTVCFGCGKYGHVKDLCPKVVLDLNFGGLLEKTREVLESGG</sequence>
<evidence type="ECO:0000313" key="3">
    <source>
        <dbReference type="EMBL" id="KAK5811488.1"/>
    </source>
</evidence>
<dbReference type="InterPro" id="IPR001878">
    <property type="entry name" value="Znf_CCHC"/>
</dbReference>
<dbReference type="InterPro" id="IPR036875">
    <property type="entry name" value="Znf_CCHC_sf"/>
</dbReference>
<protein>
    <recommendedName>
        <fullName evidence="2">CCHC-type domain-containing protein</fullName>
    </recommendedName>
</protein>